<evidence type="ECO:0000256" key="4">
    <source>
        <dbReference type="ARBA" id="ARBA00022679"/>
    </source>
</evidence>
<keyword evidence="5" id="KW-0812">Transmembrane</keyword>
<evidence type="ECO:0000256" key="3">
    <source>
        <dbReference type="ARBA" id="ARBA00022553"/>
    </source>
</evidence>
<dbReference type="SMART" id="SM00409">
    <property type="entry name" value="IG"/>
    <property type="match status" value="3"/>
</dbReference>
<evidence type="ECO:0000256" key="1">
    <source>
        <dbReference type="ARBA" id="ARBA00004479"/>
    </source>
</evidence>
<evidence type="ECO:0000256" key="12">
    <source>
        <dbReference type="ARBA" id="ARBA00023157"/>
    </source>
</evidence>
<dbReference type="PANTHER" id="PTHR24416:SF600">
    <property type="entry name" value="PDGF- AND VEGF-RECEPTOR RELATED, ISOFORM J"/>
    <property type="match status" value="1"/>
</dbReference>
<feature type="domain" description="Ig-like" evidence="23">
    <location>
        <begin position="378"/>
        <end position="440"/>
    </location>
</feature>
<feature type="active site" description="Proton acceptor" evidence="17">
    <location>
        <position position="740"/>
    </location>
</feature>
<dbReference type="Proteomes" id="UP000820818">
    <property type="component" value="Linkage Group LG5"/>
</dbReference>
<dbReference type="PROSITE" id="PS00107">
    <property type="entry name" value="PROTEIN_KINASE_ATP"/>
    <property type="match status" value="1"/>
</dbReference>
<feature type="binding site" evidence="19">
    <location>
        <position position="758"/>
    </location>
    <ligand>
        <name>Mg(2+)</name>
        <dbReference type="ChEBI" id="CHEBI:18420"/>
    </ligand>
</feature>
<dbReference type="GO" id="GO:0043235">
    <property type="term" value="C:receptor complex"/>
    <property type="evidence" value="ECO:0007669"/>
    <property type="project" value="TreeGrafter"/>
</dbReference>
<dbReference type="PROSITE" id="PS50011">
    <property type="entry name" value="PROTEIN_KINASE_DOM"/>
    <property type="match status" value="1"/>
</dbReference>
<evidence type="ECO:0000259" key="23">
    <source>
        <dbReference type="PROSITE" id="PS50835"/>
    </source>
</evidence>
<dbReference type="AlphaFoldDB" id="A0AAD5LK71"/>
<evidence type="ECO:0000256" key="5">
    <source>
        <dbReference type="ARBA" id="ARBA00022692"/>
    </source>
</evidence>
<dbReference type="PANTHER" id="PTHR24416">
    <property type="entry name" value="TYROSINE-PROTEIN KINASE RECEPTOR"/>
    <property type="match status" value="1"/>
</dbReference>
<evidence type="ECO:0000256" key="10">
    <source>
        <dbReference type="ARBA" id="ARBA00023136"/>
    </source>
</evidence>
<keyword evidence="8 18" id="KW-0067">ATP-binding</keyword>
<keyword evidence="19" id="KW-0479">Metal-binding</keyword>
<keyword evidence="7" id="KW-0418">Kinase</keyword>
<dbReference type="InterPro" id="IPR011009">
    <property type="entry name" value="Kinase-like_dom_sf"/>
</dbReference>
<dbReference type="FunFam" id="1.10.510.10:FF:000373">
    <property type="entry name" value="Receptor protein-tyrosine kinase"/>
    <property type="match status" value="1"/>
</dbReference>
<dbReference type="InterPro" id="IPR008266">
    <property type="entry name" value="Tyr_kinase_AS"/>
</dbReference>
<dbReference type="InterPro" id="IPR000719">
    <property type="entry name" value="Prot_kinase_dom"/>
</dbReference>
<dbReference type="InterPro" id="IPR001245">
    <property type="entry name" value="Ser-Thr/Tyr_kinase_cat_dom"/>
</dbReference>
<dbReference type="GO" id="GO:0046872">
    <property type="term" value="F:metal ion binding"/>
    <property type="evidence" value="ECO:0007669"/>
    <property type="project" value="UniProtKB-KW"/>
</dbReference>
<keyword evidence="15" id="KW-0393">Immunoglobulin domain</keyword>
<keyword evidence="13" id="KW-0675">Receptor</keyword>
<feature type="binding site" evidence="19">
    <location>
        <position position="745"/>
    </location>
    <ligand>
        <name>Mg(2+)</name>
        <dbReference type="ChEBI" id="CHEBI:18420"/>
    </ligand>
</feature>
<gene>
    <name evidence="24" type="ORF">GHT06_016037</name>
</gene>
<organism evidence="24 25">
    <name type="scientific">Daphnia sinensis</name>
    <dbReference type="NCBI Taxonomy" id="1820382"/>
    <lineage>
        <taxon>Eukaryota</taxon>
        <taxon>Metazoa</taxon>
        <taxon>Ecdysozoa</taxon>
        <taxon>Arthropoda</taxon>
        <taxon>Crustacea</taxon>
        <taxon>Branchiopoda</taxon>
        <taxon>Diplostraca</taxon>
        <taxon>Cladocera</taxon>
        <taxon>Anomopoda</taxon>
        <taxon>Daphniidae</taxon>
        <taxon>Daphnia</taxon>
        <taxon>Daphnia similis group</taxon>
    </lineage>
</organism>
<keyword evidence="12" id="KW-1015">Disulfide bond</keyword>
<dbReference type="InterPro" id="IPR013783">
    <property type="entry name" value="Ig-like_fold"/>
</dbReference>
<evidence type="ECO:0000256" key="8">
    <source>
        <dbReference type="ARBA" id="ARBA00022840"/>
    </source>
</evidence>
<dbReference type="EMBL" id="WJBH02000005">
    <property type="protein sequence ID" value="KAI9559248.1"/>
    <property type="molecule type" value="Genomic_DNA"/>
</dbReference>
<dbReference type="PIRSF" id="PIRSF000615">
    <property type="entry name" value="TyrPK_CSF1-R"/>
    <property type="match status" value="1"/>
</dbReference>
<dbReference type="GO" id="GO:0005524">
    <property type="term" value="F:ATP binding"/>
    <property type="evidence" value="ECO:0007669"/>
    <property type="project" value="UniProtKB-UniRule"/>
</dbReference>
<feature type="site" description="Important for interaction with phosphotyrosine-binding proteins" evidence="20">
    <location>
        <position position="884"/>
    </location>
</feature>
<feature type="domain" description="Protein kinase" evidence="22">
    <location>
        <begin position="536"/>
        <end position="885"/>
    </location>
</feature>
<dbReference type="PROSITE" id="PS50835">
    <property type="entry name" value="IG_LIKE"/>
    <property type="match status" value="2"/>
</dbReference>
<evidence type="ECO:0000256" key="11">
    <source>
        <dbReference type="ARBA" id="ARBA00023137"/>
    </source>
</evidence>
<keyword evidence="19" id="KW-0460">Magnesium</keyword>
<dbReference type="InterPro" id="IPR007110">
    <property type="entry name" value="Ig-like_dom"/>
</dbReference>
<dbReference type="InterPro" id="IPR017441">
    <property type="entry name" value="Protein_kinase_ATP_BS"/>
</dbReference>
<evidence type="ECO:0000259" key="22">
    <source>
        <dbReference type="PROSITE" id="PS50011"/>
    </source>
</evidence>
<feature type="binding site" evidence="18">
    <location>
        <position position="744"/>
    </location>
    <ligand>
        <name>ATP</name>
        <dbReference type="ChEBI" id="CHEBI:30616"/>
    </ligand>
</feature>
<feature type="binding site" evidence="18">
    <location>
        <begin position="543"/>
        <end position="550"/>
    </location>
    <ligand>
        <name>ATP</name>
        <dbReference type="ChEBI" id="CHEBI:30616"/>
    </ligand>
</feature>
<evidence type="ECO:0000256" key="15">
    <source>
        <dbReference type="ARBA" id="ARBA00023319"/>
    </source>
</evidence>
<dbReference type="InterPro" id="IPR001824">
    <property type="entry name" value="Tyr_kinase_rcpt_3_CS"/>
</dbReference>
<evidence type="ECO:0000256" key="2">
    <source>
        <dbReference type="ARBA" id="ARBA00011902"/>
    </source>
</evidence>
<dbReference type="FunFam" id="3.30.200.20:FF:001298">
    <property type="entry name" value="Uncharacterized protein"/>
    <property type="match status" value="1"/>
</dbReference>
<evidence type="ECO:0000256" key="17">
    <source>
        <dbReference type="PIRSR" id="PIRSR000615-1"/>
    </source>
</evidence>
<dbReference type="Gene3D" id="2.60.40.10">
    <property type="entry name" value="Immunoglobulins"/>
    <property type="match status" value="3"/>
</dbReference>
<dbReference type="GO" id="GO:0004714">
    <property type="term" value="F:transmembrane receptor protein tyrosine kinase activity"/>
    <property type="evidence" value="ECO:0007669"/>
    <property type="project" value="UniProtKB-EC"/>
</dbReference>
<comment type="subcellular location">
    <subcellularLocation>
        <location evidence="1">Membrane</location>
        <topology evidence="1">Single-pass type I membrane protein</topology>
    </subcellularLocation>
</comment>
<evidence type="ECO:0000313" key="25">
    <source>
        <dbReference type="Proteomes" id="UP000820818"/>
    </source>
</evidence>
<feature type="binding site" evidence="18 21">
    <location>
        <position position="572"/>
    </location>
    <ligand>
        <name>ATP</name>
        <dbReference type="ChEBI" id="CHEBI:30616"/>
    </ligand>
</feature>
<accession>A0AAD5LK71</accession>
<keyword evidence="10" id="KW-0472">Membrane</keyword>
<dbReference type="PROSITE" id="PS00240">
    <property type="entry name" value="RECEPTOR_TYR_KIN_III"/>
    <property type="match status" value="1"/>
</dbReference>
<keyword evidence="25" id="KW-1185">Reference proteome</keyword>
<feature type="domain" description="Ig-like" evidence="23">
    <location>
        <begin position="26"/>
        <end position="127"/>
    </location>
</feature>
<keyword evidence="3" id="KW-0597">Phosphoprotein</keyword>
<evidence type="ECO:0000256" key="21">
    <source>
        <dbReference type="PROSITE-ProRule" id="PRU10141"/>
    </source>
</evidence>
<dbReference type="GO" id="GO:0005886">
    <property type="term" value="C:plasma membrane"/>
    <property type="evidence" value="ECO:0007669"/>
    <property type="project" value="TreeGrafter"/>
</dbReference>
<comment type="catalytic activity">
    <reaction evidence="16">
        <text>L-tyrosyl-[protein] + ATP = O-phospho-L-tyrosyl-[protein] + ADP + H(+)</text>
        <dbReference type="Rhea" id="RHEA:10596"/>
        <dbReference type="Rhea" id="RHEA-COMP:10136"/>
        <dbReference type="Rhea" id="RHEA-COMP:20101"/>
        <dbReference type="ChEBI" id="CHEBI:15378"/>
        <dbReference type="ChEBI" id="CHEBI:30616"/>
        <dbReference type="ChEBI" id="CHEBI:46858"/>
        <dbReference type="ChEBI" id="CHEBI:61978"/>
        <dbReference type="ChEBI" id="CHEBI:456216"/>
        <dbReference type="EC" id="2.7.10.1"/>
    </reaction>
</comment>
<dbReference type="EC" id="2.7.10.1" evidence="2"/>
<keyword evidence="6 18" id="KW-0547">Nucleotide-binding</keyword>
<evidence type="ECO:0000256" key="7">
    <source>
        <dbReference type="ARBA" id="ARBA00022777"/>
    </source>
</evidence>
<dbReference type="GO" id="GO:0007169">
    <property type="term" value="P:cell surface receptor protein tyrosine kinase signaling pathway"/>
    <property type="evidence" value="ECO:0007669"/>
    <property type="project" value="InterPro"/>
</dbReference>
<comment type="caution">
    <text evidence="24">The sequence shown here is derived from an EMBL/GenBank/DDBJ whole genome shotgun (WGS) entry which is preliminary data.</text>
</comment>
<dbReference type="PROSITE" id="PS00109">
    <property type="entry name" value="PROTEIN_KINASE_TYR"/>
    <property type="match status" value="1"/>
</dbReference>
<evidence type="ECO:0000256" key="13">
    <source>
        <dbReference type="ARBA" id="ARBA00023170"/>
    </source>
</evidence>
<name>A0AAD5LK71_9CRUS</name>
<keyword evidence="14" id="KW-0325">Glycoprotein</keyword>
<sequence length="925" mass="104120">MCGSMTCATECGLRMLLFYSIFQAIPKSEAQLFMIPGGEERTIEVGSHLIITCAYKYPDEHDRQNYRRNISWTFPSYLIRNEEGVVDPSQVSKRFSMTADKNETHLTSTMTLTNVTAYDTGYFSCKAIYRDEVKQYVYVYDRNNAVIKDDPQFRTKQESGQPLLIGCRPTHPNVTVVLLRLTRHIHPKEENNYQWDYSKNLLSGSNPSWILDSHHGLRKKRATVGDTGYYYCFGTMNKPFGHSDKKIIFVIGVKGVELERLDGTDDPLEGSNVTLVCRTNANREFSSPPDWIARNKNTGSMQDIDELSPPEGVEITTENITRPQFTWIYYESRLQLFNISLDTSTTLQCKGKTSKGIVFRTVSFAIKVQLEKKKPKNLTCSIPSHTDRVQWLKDDQDYTGQVYSSGSMSVLPLQGTAGEGGAYACQWNNRRGEVKHRNFTVVPIFYEQTFAESDEERDSRTSIVLGFSIALVVLIAAGIAGSVKLYADQKKLQVYPGALRRLLEGNVSGIDPLLPMEEQTERLPYDQRWEFPRYRLKLGVQLGAGCFGRVVKAKAVGMKDSNGRTAKTVAVKMVKSQTDAAALEALVRELKILIHLGSHLNVVNLLGACTKEMHKGELLVIVEYCRFGNLQTYLSSHRDSFVNLVDEFGNIRSQSETEETENTSSLQQGICDRDPTASTFCLDLIPTDSTASGETEPESICQYQRDATLPCISTHDLISWSFQIASGMDYLASKKVLHGDLAARNVLLADGGVVKVADFGMAKRMYCDGKYERTSQGLMPVKWMAIESLTDRVFSSQSDVWSFGVVLWELFSLGKVPYPGIEMGHLLVKEIQNGYRMEKPTNAPNFFGETMARCWKTDPNERPTFRQLKDAICSQVESCISSEYLFMDVPCQQLEEENCANSTEILTPSKLLNEPPHCQPPENGH</sequence>
<protein>
    <recommendedName>
        <fullName evidence="2">receptor protein-tyrosine kinase</fullName>
        <ecNumber evidence="2">2.7.10.1</ecNumber>
    </recommendedName>
</protein>
<evidence type="ECO:0000256" key="20">
    <source>
        <dbReference type="PIRSR" id="PIRSR000615-4"/>
    </source>
</evidence>
<keyword evidence="11" id="KW-0829">Tyrosine-protein kinase</keyword>
<evidence type="ECO:0000256" key="19">
    <source>
        <dbReference type="PIRSR" id="PIRSR000615-3"/>
    </source>
</evidence>
<proteinExistence type="predicted"/>
<reference evidence="24 25" key="1">
    <citation type="submission" date="2022-05" db="EMBL/GenBank/DDBJ databases">
        <title>A multi-omics perspective on studying reproductive biology in Daphnia sinensis.</title>
        <authorList>
            <person name="Jia J."/>
        </authorList>
    </citation>
    <scope>NUCLEOTIDE SEQUENCE [LARGE SCALE GENOMIC DNA]</scope>
    <source>
        <strain evidence="24 25">WSL</strain>
    </source>
</reference>
<dbReference type="SUPFAM" id="SSF48726">
    <property type="entry name" value="Immunoglobulin"/>
    <property type="match status" value="1"/>
</dbReference>
<dbReference type="Pfam" id="PF07714">
    <property type="entry name" value="PK_Tyr_Ser-Thr"/>
    <property type="match status" value="1"/>
</dbReference>
<dbReference type="InterPro" id="IPR036179">
    <property type="entry name" value="Ig-like_dom_sf"/>
</dbReference>
<dbReference type="InterPro" id="IPR050122">
    <property type="entry name" value="RTK"/>
</dbReference>
<dbReference type="Gene3D" id="1.10.510.10">
    <property type="entry name" value="Transferase(Phosphotransferase) domain 1"/>
    <property type="match status" value="1"/>
</dbReference>
<evidence type="ECO:0000256" key="9">
    <source>
        <dbReference type="ARBA" id="ARBA00022989"/>
    </source>
</evidence>
<evidence type="ECO:0000256" key="16">
    <source>
        <dbReference type="ARBA" id="ARBA00051243"/>
    </source>
</evidence>
<evidence type="ECO:0000313" key="24">
    <source>
        <dbReference type="EMBL" id="KAI9559248.1"/>
    </source>
</evidence>
<evidence type="ECO:0000256" key="6">
    <source>
        <dbReference type="ARBA" id="ARBA00022741"/>
    </source>
</evidence>
<dbReference type="Gene3D" id="3.30.200.20">
    <property type="entry name" value="Phosphorylase Kinase, domain 1"/>
    <property type="match status" value="1"/>
</dbReference>
<keyword evidence="4" id="KW-0808">Transferase</keyword>
<evidence type="ECO:0000256" key="14">
    <source>
        <dbReference type="ARBA" id="ARBA00023180"/>
    </source>
</evidence>
<keyword evidence="9" id="KW-1133">Transmembrane helix</keyword>
<dbReference type="SUPFAM" id="SSF56112">
    <property type="entry name" value="Protein kinase-like (PK-like)"/>
    <property type="match status" value="1"/>
</dbReference>
<dbReference type="InterPro" id="IPR003599">
    <property type="entry name" value="Ig_sub"/>
</dbReference>
<evidence type="ECO:0000256" key="18">
    <source>
        <dbReference type="PIRSR" id="PIRSR000615-2"/>
    </source>
</evidence>